<dbReference type="AlphaFoldDB" id="A8YKY1"/>
<feature type="transmembrane region" description="Helical" evidence="1">
    <location>
        <begin position="49"/>
        <end position="66"/>
    </location>
</feature>
<keyword evidence="1" id="KW-1133">Transmembrane helix</keyword>
<name>A8YKY1_MICA7</name>
<evidence type="ECO:0000313" key="2">
    <source>
        <dbReference type="EMBL" id="CAO90332.1"/>
    </source>
</evidence>
<proteinExistence type="predicted"/>
<protein>
    <submittedName>
        <fullName evidence="2">Similar to tr|P73022|P73022</fullName>
    </submittedName>
</protein>
<feature type="transmembrane region" description="Helical" evidence="1">
    <location>
        <begin position="104"/>
        <end position="124"/>
    </location>
</feature>
<feature type="transmembrane region" description="Helical" evidence="1">
    <location>
        <begin position="280"/>
        <end position="298"/>
    </location>
</feature>
<feature type="transmembrane region" description="Helical" evidence="1">
    <location>
        <begin position="72"/>
        <end position="92"/>
    </location>
</feature>
<reference evidence="2" key="1">
    <citation type="submission" date="2007-08" db="EMBL/GenBank/DDBJ databases">
        <authorList>
            <person name="Frangeul L."/>
        </authorList>
    </citation>
    <scope>NUCLEOTIDE SEQUENCE</scope>
    <source>
        <strain evidence="2">PCC 7806</strain>
    </source>
</reference>
<keyword evidence="1" id="KW-0472">Membrane</keyword>
<accession>A8YKY1</accession>
<feature type="transmembrane region" description="Helical" evidence="1">
    <location>
        <begin position="233"/>
        <end position="252"/>
    </location>
</feature>
<keyword evidence="1" id="KW-0812">Transmembrane</keyword>
<feature type="transmembrane region" description="Helical" evidence="1">
    <location>
        <begin position="304"/>
        <end position="325"/>
    </location>
</feature>
<feature type="transmembrane region" description="Helical" evidence="1">
    <location>
        <begin position="258"/>
        <end position="275"/>
    </location>
</feature>
<feature type="transmembrane region" description="Helical" evidence="1">
    <location>
        <begin position="172"/>
        <end position="192"/>
    </location>
</feature>
<dbReference type="EMBL" id="AM778955">
    <property type="protein sequence ID" value="CAO90332.1"/>
    <property type="molecule type" value="Genomic_DNA"/>
</dbReference>
<evidence type="ECO:0000256" key="1">
    <source>
        <dbReference type="SAM" id="Phobius"/>
    </source>
</evidence>
<feature type="transmembrane region" description="Helical" evidence="1">
    <location>
        <begin position="204"/>
        <end position="221"/>
    </location>
</feature>
<feature type="transmembrane region" description="Helical" evidence="1">
    <location>
        <begin position="144"/>
        <end position="165"/>
    </location>
</feature>
<gene>
    <name evidence="2" type="ORF">IPF_73</name>
</gene>
<sequence length="354" mass="41401">MRLEREDFDWAVQQNLITASQAENLWTAFISRYPQEDEVNRPRFNFANVAYYFGALIVISALGWFMNKAWESFGGAGLFFIALFYAICFIFAGKNLYFQQNLKIPGGLLFTMAVAMTPLAIYGLQRWTGYWQAGNMAIYPDFYTWTKGSWFLMELGTIIAGLITLRFVKFPFLTAPIAFSLWYMSMDLTPLLFGEDEYTWRLRLWVSFWLGIACLITAYLIDVRQRRSRGDFAFWLYLFGLIMFWFSLSLLIDDNEAQRFLYCLINLGLMLLSILLKRRLFVVFGGIGVFAYLSYLSYRIFADSIFFPFALTVLGLGIIYMGVLYQRHYPTLALARFIESYIPLEWRNLLPKDR</sequence>
<organism evidence="2">
    <name type="scientific">Microcystis aeruginosa (strain PCC 7806)</name>
    <dbReference type="NCBI Taxonomy" id="267872"/>
    <lineage>
        <taxon>Bacteria</taxon>
        <taxon>Bacillati</taxon>
        <taxon>Cyanobacteriota</taxon>
        <taxon>Cyanophyceae</taxon>
        <taxon>Oscillatoriophycideae</taxon>
        <taxon>Chroococcales</taxon>
        <taxon>Microcystaceae</taxon>
        <taxon>Microcystis</taxon>
    </lineage>
</organism>